<dbReference type="RefSeq" id="WP_156195704.1">
    <property type="nucleotide sequence ID" value="NZ_QTZN02000017.1"/>
</dbReference>
<evidence type="ECO:0000256" key="5">
    <source>
        <dbReference type="ARBA" id="ARBA00022833"/>
    </source>
</evidence>
<dbReference type="InterPro" id="IPR034005">
    <property type="entry name" value="M3A_DCP"/>
</dbReference>
<dbReference type="Proteomes" id="UP000462449">
    <property type="component" value="Unassembled WGS sequence"/>
</dbReference>
<dbReference type="EMBL" id="QTZN02000017">
    <property type="protein sequence ID" value="MVB07167.1"/>
    <property type="molecule type" value="Genomic_DNA"/>
</dbReference>
<evidence type="ECO:0000256" key="7">
    <source>
        <dbReference type="RuleBase" id="RU003435"/>
    </source>
</evidence>
<keyword evidence="5 7" id="KW-0862">Zinc</keyword>
<dbReference type="Proteomes" id="UP000285951">
    <property type="component" value="Unassembled WGS sequence"/>
</dbReference>
<dbReference type="PANTHER" id="PTHR43660">
    <property type="entry name" value="DIPEPTIDYL CARBOXYPEPTIDASE"/>
    <property type="match status" value="1"/>
</dbReference>
<evidence type="ECO:0000313" key="12">
    <source>
        <dbReference type="Proteomes" id="UP000462449"/>
    </source>
</evidence>
<dbReference type="InterPro" id="IPR024079">
    <property type="entry name" value="MetalloPept_cat_dom_sf"/>
</dbReference>
<dbReference type="GO" id="GO:0005829">
    <property type="term" value="C:cytosol"/>
    <property type="evidence" value="ECO:0007669"/>
    <property type="project" value="TreeGrafter"/>
</dbReference>
<keyword evidence="3 7" id="KW-0479">Metal-binding</keyword>
<protein>
    <submittedName>
        <fullName evidence="9">M3 family peptidase</fullName>
    </submittedName>
</protein>
<evidence type="ECO:0000256" key="1">
    <source>
        <dbReference type="ARBA" id="ARBA00006040"/>
    </source>
</evidence>
<comment type="caution">
    <text evidence="9">The sequence shown here is derived from an EMBL/GenBank/DDBJ whole genome shotgun (WGS) entry which is preliminary data.</text>
</comment>
<dbReference type="InterPro" id="IPR045090">
    <property type="entry name" value="Pept_M3A_M3B"/>
</dbReference>
<evidence type="ECO:0000256" key="6">
    <source>
        <dbReference type="ARBA" id="ARBA00023049"/>
    </source>
</evidence>
<evidence type="ECO:0000313" key="9">
    <source>
        <dbReference type="EMBL" id="MUP37962.1"/>
    </source>
</evidence>
<accession>A0A7M4D5N3</accession>
<dbReference type="InterPro" id="IPR001567">
    <property type="entry name" value="Pept_M3A_M3B_dom"/>
</dbReference>
<dbReference type="Pfam" id="PF01432">
    <property type="entry name" value="Peptidase_M3"/>
    <property type="match status" value="1"/>
</dbReference>
<evidence type="ECO:0000313" key="10">
    <source>
        <dbReference type="EMBL" id="MVB07167.1"/>
    </source>
</evidence>
<organism evidence="9 12">
    <name type="scientific">Labilibaculum euxinus</name>
    <dbReference type="NCBI Taxonomy" id="2686357"/>
    <lineage>
        <taxon>Bacteria</taxon>
        <taxon>Pseudomonadati</taxon>
        <taxon>Bacteroidota</taxon>
        <taxon>Bacteroidia</taxon>
        <taxon>Marinilabiliales</taxon>
        <taxon>Marinifilaceae</taxon>
        <taxon>Labilibaculum</taxon>
    </lineage>
</organism>
<comment type="cofactor">
    <cofactor evidence="7">
        <name>Zn(2+)</name>
        <dbReference type="ChEBI" id="CHEBI:29105"/>
    </cofactor>
    <text evidence="7">Binds 1 zinc ion.</text>
</comment>
<name>A0A7M4D5N3_9BACT</name>
<dbReference type="PANTHER" id="PTHR43660:SF1">
    <property type="entry name" value="DIPEPTIDYL CARBOXYPEPTIDASE"/>
    <property type="match status" value="1"/>
</dbReference>
<dbReference type="InterPro" id="IPR024077">
    <property type="entry name" value="Neurolysin/TOP_dom2"/>
</dbReference>
<proteinExistence type="inferred from homology"/>
<dbReference type="GO" id="GO:0004222">
    <property type="term" value="F:metalloendopeptidase activity"/>
    <property type="evidence" value="ECO:0007669"/>
    <property type="project" value="InterPro"/>
</dbReference>
<keyword evidence="11" id="KW-1185">Reference proteome</keyword>
<evidence type="ECO:0000256" key="4">
    <source>
        <dbReference type="ARBA" id="ARBA00022801"/>
    </source>
</evidence>
<dbReference type="Gene3D" id="1.20.1050.40">
    <property type="entry name" value="Endopeptidase. Chain P, domain 1"/>
    <property type="match status" value="1"/>
</dbReference>
<dbReference type="AlphaFoldDB" id="A0A7M4D5N3"/>
<dbReference type="Gene3D" id="1.10.1370.10">
    <property type="entry name" value="Neurolysin, domain 3"/>
    <property type="match status" value="1"/>
</dbReference>
<evidence type="ECO:0000313" key="11">
    <source>
        <dbReference type="Proteomes" id="UP000285951"/>
    </source>
</evidence>
<keyword evidence="6 7" id="KW-0482">Metalloprotease</keyword>
<reference evidence="10 11" key="1">
    <citation type="submission" date="2019-11" db="EMBL/GenBank/DDBJ databases">
        <title>Draft genome sequence of Labilibaculum sp. strain SYP isolated from Black Sea.</title>
        <authorList>
            <person name="Yadav S."/>
            <person name="Villanueva L."/>
        </authorList>
    </citation>
    <scope>NUCLEOTIDE SEQUENCE [LARGE SCALE GENOMIC DNA]</scope>
    <source>
        <strain evidence="10 11">44</strain>
    </source>
</reference>
<dbReference type="FunFam" id="3.40.390.10:FF:000009">
    <property type="entry name" value="Oligopeptidase A"/>
    <property type="match status" value="1"/>
</dbReference>
<gene>
    <name evidence="10" type="ORF">DWB62_009070</name>
    <name evidence="9" type="ORF">GNY23_09070</name>
</gene>
<evidence type="ECO:0000256" key="3">
    <source>
        <dbReference type="ARBA" id="ARBA00022723"/>
    </source>
</evidence>
<dbReference type="GO" id="GO:0046872">
    <property type="term" value="F:metal ion binding"/>
    <property type="evidence" value="ECO:0007669"/>
    <property type="project" value="UniProtKB-UniRule"/>
</dbReference>
<dbReference type="GO" id="GO:0004180">
    <property type="term" value="F:carboxypeptidase activity"/>
    <property type="evidence" value="ECO:0007669"/>
    <property type="project" value="TreeGrafter"/>
</dbReference>
<feature type="domain" description="Peptidase M3A/M3B catalytic" evidence="8">
    <location>
        <begin position="229"/>
        <end position="678"/>
    </location>
</feature>
<sequence>MTVHTNPLLNKFTTPYEAAPFESIELNHFLPAFTESIDIAKKEIDQIVDNAEEPNFVNTIEALEYSGHQLDRVASIFFNLNHANTNDDMQALAREVSPMLTEFSNDIIMNEKLFARVKDVYHQKKELKLTVEQEKLLTDRYKSFVRSGANLEKEKKDQIREISKELSKLTLQFGENVLAATNNFELHITDKNELSGLPDGIIEAAAIVAKEKDKEGWIFTLQFPSYVPFMQYSDIRELREKMFKVYSSRCFNDKFDNQKILKRIVELRLKKVQLFGYTSYADFVLEERMAKKSSKVTDFLTELLDASMPKAKEEFKELQAYAKSLGADFKLERWDWAYYAEKLKTEKFDVNDEITRPYFELERVKKGIFSLATRLYGIKFNINPNPNLPKYHKDVDVYEVTDDKGEFLSLLYTDFHPRSSKQGGAWMTSFVDQYLKNGTDHRPHISIVCNFTKPSETKPSLLTFNEVTTFLHEFGHALHGMLSKCTYSSLSGTNVYRDFVELPSQFMENFATQKEWLDDVAEHYQTGEKIPAEIVQKIIDSENFLSGYSFVRQISFGLNDMAWHSVTEPVADEVSVFEDKAMTSTELFDRVETSCMSTAFSHIFAGGYGAGYYGYKWAEVLDADAFDAFKSAGIFNKEVAKSFKENILEKGGSDHPMNLYLKFRGKEPSIEPLLKRSGLK</sequence>
<dbReference type="GO" id="GO:0006508">
    <property type="term" value="P:proteolysis"/>
    <property type="evidence" value="ECO:0007669"/>
    <property type="project" value="UniProtKB-KW"/>
</dbReference>
<reference evidence="9 12" key="2">
    <citation type="submission" date="2019-12" db="EMBL/GenBank/DDBJ databases">
        <title>Draft genome sequence of Labilibaculum sp. strain 44 isolated from deep waters of Black Sea.</title>
        <authorList>
            <person name="Yadav S."/>
            <person name="Villanueva L."/>
        </authorList>
    </citation>
    <scope>NUCLEOTIDE SEQUENCE [LARGE SCALE GENOMIC DNA]</scope>
    <source>
        <strain evidence="9 12">44</strain>
    </source>
</reference>
<dbReference type="Gene3D" id="3.40.390.10">
    <property type="entry name" value="Collagenase (Catalytic Domain)"/>
    <property type="match status" value="1"/>
</dbReference>
<dbReference type="InterPro" id="IPR024080">
    <property type="entry name" value="Neurolysin/TOP_N"/>
</dbReference>
<evidence type="ECO:0000256" key="2">
    <source>
        <dbReference type="ARBA" id="ARBA00022670"/>
    </source>
</evidence>
<dbReference type="SUPFAM" id="SSF55486">
    <property type="entry name" value="Metalloproteases ('zincins'), catalytic domain"/>
    <property type="match status" value="1"/>
</dbReference>
<dbReference type="CDD" id="cd06456">
    <property type="entry name" value="M3A_DCP"/>
    <property type="match status" value="1"/>
</dbReference>
<comment type="similarity">
    <text evidence="1 7">Belongs to the peptidase M3 family.</text>
</comment>
<dbReference type="EMBL" id="WOTW01000017">
    <property type="protein sequence ID" value="MUP37962.1"/>
    <property type="molecule type" value="Genomic_DNA"/>
</dbReference>
<dbReference type="OrthoDB" id="9773538at2"/>
<keyword evidence="2 7" id="KW-0645">Protease</keyword>
<keyword evidence="4 7" id="KW-0378">Hydrolase</keyword>
<evidence type="ECO:0000259" key="8">
    <source>
        <dbReference type="Pfam" id="PF01432"/>
    </source>
</evidence>